<dbReference type="Proteomes" id="UP000077755">
    <property type="component" value="Chromosome 7"/>
</dbReference>
<reference evidence="8" key="1">
    <citation type="journal article" date="2016" name="Nat. Genet.">
        <title>A high-quality carrot genome assembly provides new insights into carotenoid accumulation and asterid genome evolution.</title>
        <authorList>
            <person name="Iorizzo M."/>
            <person name="Ellison S."/>
            <person name="Senalik D."/>
            <person name="Zeng P."/>
            <person name="Satapoomin P."/>
            <person name="Huang J."/>
            <person name="Bowman M."/>
            <person name="Iovene M."/>
            <person name="Sanseverino W."/>
            <person name="Cavagnaro P."/>
            <person name="Yildiz M."/>
            <person name="Macko-Podgorni A."/>
            <person name="Moranska E."/>
            <person name="Grzebelus E."/>
            <person name="Grzebelus D."/>
            <person name="Ashrafi H."/>
            <person name="Zheng Z."/>
            <person name="Cheng S."/>
            <person name="Spooner D."/>
            <person name="Van Deynze A."/>
            <person name="Simon P."/>
        </authorList>
    </citation>
    <scope>NUCLEOTIDE SEQUENCE</scope>
    <source>
        <tissue evidence="8">Leaf</tissue>
    </source>
</reference>
<dbReference type="InterPro" id="IPR005123">
    <property type="entry name" value="Oxoglu/Fe-dep_dioxygenase_dom"/>
</dbReference>
<evidence type="ECO:0000256" key="2">
    <source>
        <dbReference type="ARBA" id="ARBA00022723"/>
    </source>
</evidence>
<dbReference type="GO" id="GO:0051213">
    <property type="term" value="F:dioxygenase activity"/>
    <property type="evidence" value="ECO:0007669"/>
    <property type="project" value="UniProtKB-ARBA"/>
</dbReference>
<accession>A0AAF0XI95</accession>
<organism evidence="8 9">
    <name type="scientific">Daucus carota subsp. sativus</name>
    <name type="common">Carrot</name>
    <dbReference type="NCBI Taxonomy" id="79200"/>
    <lineage>
        <taxon>Eukaryota</taxon>
        <taxon>Viridiplantae</taxon>
        <taxon>Streptophyta</taxon>
        <taxon>Embryophyta</taxon>
        <taxon>Tracheophyta</taxon>
        <taxon>Spermatophyta</taxon>
        <taxon>Magnoliopsida</taxon>
        <taxon>eudicotyledons</taxon>
        <taxon>Gunneridae</taxon>
        <taxon>Pentapetalae</taxon>
        <taxon>asterids</taxon>
        <taxon>campanulids</taxon>
        <taxon>Apiales</taxon>
        <taxon>Apiaceae</taxon>
        <taxon>Apioideae</taxon>
        <taxon>Scandiceae</taxon>
        <taxon>Daucinae</taxon>
        <taxon>Daucus</taxon>
        <taxon>Daucus sect. Daucus</taxon>
    </lineage>
</organism>
<proteinExistence type="inferred from homology"/>
<evidence type="ECO:0000256" key="6">
    <source>
        <dbReference type="RuleBase" id="RU003682"/>
    </source>
</evidence>
<keyword evidence="5 6" id="KW-0408">Iron</keyword>
<dbReference type="EMBL" id="CP093349">
    <property type="protein sequence ID" value="WOH08565.1"/>
    <property type="molecule type" value="Genomic_DNA"/>
</dbReference>
<evidence type="ECO:0000256" key="3">
    <source>
        <dbReference type="ARBA" id="ARBA00022896"/>
    </source>
</evidence>
<keyword evidence="2 6" id="KW-0479">Metal-binding</keyword>
<feature type="domain" description="Fe2OG dioxygenase" evidence="7">
    <location>
        <begin position="229"/>
        <end position="329"/>
    </location>
</feature>
<reference evidence="8" key="2">
    <citation type="submission" date="2022-03" db="EMBL/GenBank/DDBJ databases">
        <title>Draft title - Genomic analysis of global carrot germplasm unveils the trajectory of domestication and the origin of high carotenoid orange carrot.</title>
        <authorList>
            <person name="Iorizzo M."/>
            <person name="Ellison S."/>
            <person name="Senalik D."/>
            <person name="Macko-Podgorni A."/>
            <person name="Grzebelus D."/>
            <person name="Bostan H."/>
            <person name="Rolling W."/>
            <person name="Curaba J."/>
            <person name="Simon P."/>
        </authorList>
    </citation>
    <scope>NUCLEOTIDE SEQUENCE</scope>
    <source>
        <tissue evidence="8">Leaf</tissue>
    </source>
</reference>
<dbReference type="FunFam" id="2.60.120.330:FF:000005">
    <property type="entry name" value="1-aminocyclopropane-1-carboxylate oxidase homolog 1"/>
    <property type="match status" value="1"/>
</dbReference>
<dbReference type="GO" id="GO:0016705">
    <property type="term" value="F:oxidoreductase activity, acting on paired donors, with incorporation or reduction of molecular oxygen"/>
    <property type="evidence" value="ECO:0007669"/>
    <property type="project" value="UniProtKB-ARBA"/>
</dbReference>
<evidence type="ECO:0000256" key="4">
    <source>
        <dbReference type="ARBA" id="ARBA00023002"/>
    </source>
</evidence>
<dbReference type="InterPro" id="IPR026992">
    <property type="entry name" value="DIOX_N"/>
</dbReference>
<keyword evidence="4 6" id="KW-0560">Oxidoreductase</keyword>
<dbReference type="PANTHER" id="PTHR10209:SF791">
    <property type="entry name" value="1-AMINOCYCLOPROPANE-1-CARBOXYLATE OXIDASE HOMOLOG 1"/>
    <property type="match status" value="1"/>
</dbReference>
<evidence type="ECO:0000313" key="8">
    <source>
        <dbReference type="EMBL" id="WOH08565.1"/>
    </source>
</evidence>
<comment type="similarity">
    <text evidence="1 6">Belongs to the iron/ascorbate-dependent oxidoreductase family.</text>
</comment>
<dbReference type="Pfam" id="PF14226">
    <property type="entry name" value="DIOX_N"/>
    <property type="match status" value="1"/>
</dbReference>
<evidence type="ECO:0000256" key="1">
    <source>
        <dbReference type="ARBA" id="ARBA00008056"/>
    </source>
</evidence>
<dbReference type="Pfam" id="PF03171">
    <property type="entry name" value="2OG-FeII_Oxy"/>
    <property type="match status" value="1"/>
</dbReference>
<protein>
    <recommendedName>
        <fullName evidence="7">Fe2OG dioxygenase domain-containing protein</fullName>
    </recommendedName>
</protein>
<dbReference type="Gene3D" id="2.60.120.330">
    <property type="entry name" value="B-lactam Antibiotic, Isopenicillin N Synthase, Chain"/>
    <property type="match status" value="1"/>
</dbReference>
<keyword evidence="9" id="KW-1185">Reference proteome</keyword>
<evidence type="ECO:0000313" key="9">
    <source>
        <dbReference type="Proteomes" id="UP000077755"/>
    </source>
</evidence>
<dbReference type="InterPro" id="IPR027443">
    <property type="entry name" value="IPNS-like_sf"/>
</dbReference>
<evidence type="ECO:0000256" key="5">
    <source>
        <dbReference type="ARBA" id="ARBA00023004"/>
    </source>
</evidence>
<dbReference type="PANTHER" id="PTHR10209">
    <property type="entry name" value="OXIDOREDUCTASE, 2OG-FE II OXYGENASE FAMILY PROTEIN"/>
    <property type="match status" value="1"/>
</dbReference>
<dbReference type="SUPFAM" id="SSF51197">
    <property type="entry name" value="Clavaminate synthase-like"/>
    <property type="match status" value="1"/>
</dbReference>
<dbReference type="InterPro" id="IPR044861">
    <property type="entry name" value="IPNS-like_FE2OG_OXY"/>
</dbReference>
<dbReference type="PROSITE" id="PS51471">
    <property type="entry name" value="FE2OG_OXY"/>
    <property type="match status" value="1"/>
</dbReference>
<dbReference type="AlphaFoldDB" id="A0AAF0XI95"/>
<dbReference type="GO" id="GO:0031418">
    <property type="term" value="F:L-ascorbic acid binding"/>
    <property type="evidence" value="ECO:0007669"/>
    <property type="project" value="UniProtKB-KW"/>
</dbReference>
<name>A0AAF0XI95_DAUCS</name>
<dbReference type="GO" id="GO:0046872">
    <property type="term" value="F:metal ion binding"/>
    <property type="evidence" value="ECO:0007669"/>
    <property type="project" value="UniProtKB-KW"/>
</dbReference>
<sequence length="383" mass="43465">MDVANGTAHEVVTANISDQTKYDRQSELKAFDDTKAGVKGLVDAGIKYVPRIFIQPKDDLQDSISGSEAGQFKFPVIDMDGLDKDPVRRQIIDQVRDASQTWGFLQVVNHGIPNTVMNEMLEGVRRFYEQDQEVKKPWYTRDNLERFVYNCNFDLFSAPVANWRDTFYCTRHLMLPIQRNYPRLAGTNYKDVLLNYSEHVMKLGRSLFEVLSEALGLNRNYLKDIDCADGLATLGHYYPACPEPERAIGTNKHADNDFLTVLLQDHLGGLQVLHQNHWVDVPPVPGALVINIGDFMQLISNDKFISSEHRVLASRIGPRISVACFFTTGPFASSRIYEPIKELLSEENPPKYRAFTVKEFLDHFFAKGLDGNSALLHFKKSTA</sequence>
<evidence type="ECO:0000259" key="7">
    <source>
        <dbReference type="PROSITE" id="PS51471"/>
    </source>
</evidence>
<gene>
    <name evidence="8" type="ORF">DCAR_0728008</name>
</gene>
<keyword evidence="3" id="KW-0847">Vitamin C</keyword>